<accession>A0AAD3XTY3</accession>
<comment type="caution">
    <text evidence="4">The sequence shown here is derived from an EMBL/GenBank/DDBJ whole genome shotgun (WGS) entry which is preliminary data.</text>
</comment>
<dbReference type="PANTHER" id="PTHR33172:SF106">
    <property type="entry name" value="OXIDATIVE STRESS 3"/>
    <property type="match status" value="1"/>
</dbReference>
<name>A0AAD3XTY3_NEPGR</name>
<feature type="region of interest" description="Disordered" evidence="3">
    <location>
        <begin position="15"/>
        <end position="74"/>
    </location>
</feature>
<evidence type="ECO:0000256" key="2">
    <source>
        <dbReference type="ARBA" id="ARBA00023242"/>
    </source>
</evidence>
<evidence type="ECO:0000256" key="1">
    <source>
        <dbReference type="ARBA" id="ARBA00004123"/>
    </source>
</evidence>
<dbReference type="EMBL" id="BSYO01000016">
    <property type="protein sequence ID" value="GMH16514.1"/>
    <property type="molecule type" value="Genomic_DNA"/>
</dbReference>
<protein>
    <recommendedName>
        <fullName evidence="6">Oxidative stress 3</fullName>
    </recommendedName>
</protein>
<gene>
    <name evidence="4" type="ORF">Nepgr_018355</name>
</gene>
<evidence type="ECO:0008006" key="6">
    <source>
        <dbReference type="Google" id="ProtNLM"/>
    </source>
</evidence>
<reference evidence="4" key="1">
    <citation type="submission" date="2023-05" db="EMBL/GenBank/DDBJ databases">
        <title>Nepenthes gracilis genome sequencing.</title>
        <authorList>
            <person name="Fukushima K."/>
        </authorList>
    </citation>
    <scope>NUCLEOTIDE SEQUENCE</scope>
    <source>
        <strain evidence="4">SING2019-196</strain>
    </source>
</reference>
<keyword evidence="5" id="KW-1185">Reference proteome</keyword>
<proteinExistence type="predicted"/>
<feature type="compositionally biased region" description="Low complexity" evidence="3">
    <location>
        <begin position="56"/>
        <end position="71"/>
    </location>
</feature>
<dbReference type="GO" id="GO:0005634">
    <property type="term" value="C:nucleus"/>
    <property type="evidence" value="ECO:0007669"/>
    <property type="project" value="UniProtKB-SubCell"/>
</dbReference>
<dbReference type="AlphaFoldDB" id="A0AAD3XTY3"/>
<comment type="subcellular location">
    <subcellularLocation>
        <location evidence="1">Nucleus</location>
    </subcellularLocation>
</comment>
<keyword evidence="2" id="KW-0539">Nucleus</keyword>
<evidence type="ECO:0000313" key="4">
    <source>
        <dbReference type="EMBL" id="GMH16514.1"/>
    </source>
</evidence>
<dbReference type="InterPro" id="IPR051992">
    <property type="entry name" value="OxStress_Response_Reg"/>
</dbReference>
<dbReference type="PANTHER" id="PTHR33172">
    <property type="entry name" value="OS08G0516900 PROTEIN"/>
    <property type="match status" value="1"/>
</dbReference>
<dbReference type="GO" id="GO:0006950">
    <property type="term" value="P:response to stress"/>
    <property type="evidence" value="ECO:0007669"/>
    <property type="project" value="UniProtKB-ARBA"/>
</dbReference>
<organism evidence="4 5">
    <name type="scientific">Nepenthes gracilis</name>
    <name type="common">Slender pitcher plant</name>
    <dbReference type="NCBI Taxonomy" id="150966"/>
    <lineage>
        <taxon>Eukaryota</taxon>
        <taxon>Viridiplantae</taxon>
        <taxon>Streptophyta</taxon>
        <taxon>Embryophyta</taxon>
        <taxon>Tracheophyta</taxon>
        <taxon>Spermatophyta</taxon>
        <taxon>Magnoliopsida</taxon>
        <taxon>eudicotyledons</taxon>
        <taxon>Gunneridae</taxon>
        <taxon>Pentapetalae</taxon>
        <taxon>Caryophyllales</taxon>
        <taxon>Nepenthaceae</taxon>
        <taxon>Nepenthes</taxon>
    </lineage>
</organism>
<evidence type="ECO:0000256" key="3">
    <source>
        <dbReference type="SAM" id="MobiDB-lite"/>
    </source>
</evidence>
<feature type="compositionally biased region" description="Polar residues" evidence="3">
    <location>
        <begin position="22"/>
        <end position="39"/>
    </location>
</feature>
<dbReference type="Proteomes" id="UP001279734">
    <property type="component" value="Unassembled WGS sequence"/>
</dbReference>
<sequence length="180" mass="19418">MGEEEKQELRLEVEEAADIDQHSSPGGSCGTISINSSLMGDSADGVASPDLMEDATSPTSSCSSSSSSSPSVKGPLYELSELMAQLPIKRSLSKYYMGKSQSFTALANVKSIEDLVKKENPCRKRMKLSNSCGGGLDGHKFRTPKATIKKKSSSRSSFLLTMARNDLIHSYVQPPIHVQK</sequence>
<evidence type="ECO:0000313" key="5">
    <source>
        <dbReference type="Proteomes" id="UP001279734"/>
    </source>
</evidence>